<dbReference type="InterPro" id="IPR005119">
    <property type="entry name" value="LysR_subst-bd"/>
</dbReference>
<dbReference type="InterPro" id="IPR000847">
    <property type="entry name" value="LysR_HTH_N"/>
</dbReference>
<dbReference type="PANTHER" id="PTHR30293">
    <property type="entry name" value="TRANSCRIPTIONAL REGULATORY PROTEIN NAC-RELATED"/>
    <property type="match status" value="1"/>
</dbReference>
<dbReference type="SUPFAM" id="SSF46785">
    <property type="entry name" value="Winged helix' DNA-binding domain"/>
    <property type="match status" value="1"/>
</dbReference>
<dbReference type="Pfam" id="PF00126">
    <property type="entry name" value="HTH_1"/>
    <property type="match status" value="1"/>
</dbReference>
<reference evidence="7 8" key="1">
    <citation type="submission" date="2019-04" db="EMBL/GenBank/DDBJ databases">
        <title>Trinickia sp. 7GSK02, isolated from subtropical forest soil.</title>
        <authorList>
            <person name="Gao Z.-H."/>
            <person name="Qiu L.-H."/>
        </authorList>
    </citation>
    <scope>NUCLEOTIDE SEQUENCE [LARGE SCALE GENOMIC DNA]</scope>
    <source>
        <strain evidence="7 8">7GSK02</strain>
    </source>
</reference>
<dbReference type="GO" id="GO:2000142">
    <property type="term" value="P:regulation of DNA-templated transcription initiation"/>
    <property type="evidence" value="ECO:0007669"/>
    <property type="project" value="TreeGrafter"/>
</dbReference>
<evidence type="ECO:0000256" key="3">
    <source>
        <dbReference type="ARBA" id="ARBA00023125"/>
    </source>
</evidence>
<keyword evidence="4" id="KW-0010">Activator</keyword>
<dbReference type="GO" id="GO:0003700">
    <property type="term" value="F:DNA-binding transcription factor activity"/>
    <property type="evidence" value="ECO:0007669"/>
    <property type="project" value="InterPro"/>
</dbReference>
<keyword evidence="2" id="KW-0805">Transcription regulation</keyword>
<dbReference type="InterPro" id="IPR036390">
    <property type="entry name" value="WH_DNA-bd_sf"/>
</dbReference>
<protein>
    <submittedName>
        <fullName evidence="7">LysR family transcriptional regulator</fullName>
    </submittedName>
</protein>
<dbReference type="Pfam" id="PF03466">
    <property type="entry name" value="LysR_substrate"/>
    <property type="match status" value="1"/>
</dbReference>
<dbReference type="Proteomes" id="UP000305539">
    <property type="component" value="Unassembled WGS sequence"/>
</dbReference>
<dbReference type="InterPro" id="IPR036388">
    <property type="entry name" value="WH-like_DNA-bd_sf"/>
</dbReference>
<dbReference type="Gene3D" id="3.40.190.290">
    <property type="match status" value="1"/>
</dbReference>
<evidence type="ECO:0000256" key="4">
    <source>
        <dbReference type="ARBA" id="ARBA00023159"/>
    </source>
</evidence>
<dbReference type="PANTHER" id="PTHR30293:SF0">
    <property type="entry name" value="NITROGEN ASSIMILATION REGULATORY PROTEIN NAC"/>
    <property type="match status" value="1"/>
</dbReference>
<dbReference type="OrthoDB" id="8587114at2"/>
<accession>A0A4U1HD62</accession>
<gene>
    <name evidence="7" type="ORF">FAZ69_31655</name>
</gene>
<dbReference type="FunFam" id="1.10.10.10:FF:000001">
    <property type="entry name" value="LysR family transcriptional regulator"/>
    <property type="match status" value="1"/>
</dbReference>
<evidence type="ECO:0000313" key="7">
    <source>
        <dbReference type="EMBL" id="TKC78812.1"/>
    </source>
</evidence>
<dbReference type="AlphaFoldDB" id="A0A4U1HD62"/>
<keyword evidence="5" id="KW-0804">Transcription</keyword>
<evidence type="ECO:0000256" key="5">
    <source>
        <dbReference type="ARBA" id="ARBA00023163"/>
    </source>
</evidence>
<dbReference type="PROSITE" id="PS50931">
    <property type="entry name" value="HTH_LYSR"/>
    <property type="match status" value="1"/>
</dbReference>
<dbReference type="GO" id="GO:0003677">
    <property type="term" value="F:DNA binding"/>
    <property type="evidence" value="ECO:0007669"/>
    <property type="project" value="UniProtKB-KW"/>
</dbReference>
<dbReference type="Gene3D" id="1.10.10.10">
    <property type="entry name" value="Winged helix-like DNA-binding domain superfamily/Winged helix DNA-binding domain"/>
    <property type="match status" value="1"/>
</dbReference>
<feature type="domain" description="HTH lysR-type" evidence="6">
    <location>
        <begin position="32"/>
        <end position="89"/>
    </location>
</feature>
<dbReference type="EMBL" id="SWJE01000027">
    <property type="protein sequence ID" value="TKC78812.1"/>
    <property type="molecule type" value="Genomic_DNA"/>
</dbReference>
<keyword evidence="3" id="KW-0238">DNA-binding</keyword>
<organism evidence="7 8">
    <name type="scientific">Trinickia terrae</name>
    <dbReference type="NCBI Taxonomy" id="2571161"/>
    <lineage>
        <taxon>Bacteria</taxon>
        <taxon>Pseudomonadati</taxon>
        <taxon>Pseudomonadota</taxon>
        <taxon>Betaproteobacteria</taxon>
        <taxon>Burkholderiales</taxon>
        <taxon>Burkholderiaceae</taxon>
        <taxon>Trinickia</taxon>
    </lineage>
</organism>
<comment type="caution">
    <text evidence="7">The sequence shown here is derived from an EMBL/GenBank/DDBJ whole genome shotgun (WGS) entry which is preliminary data.</text>
</comment>
<proteinExistence type="inferred from homology"/>
<evidence type="ECO:0000259" key="6">
    <source>
        <dbReference type="PROSITE" id="PS50931"/>
    </source>
</evidence>
<sequence>MIESWVGVPIADALSSWSRAYRLQESDLLPIMDIKQLRYFVRIAELGSVGKASDVLEIAQPTLSRHVRALEVELKTSLFSRNGRGVILTPAGRRFLDHARGVLHAADTALIALKEEGTSAYEGQVVAGFTPSVGRTLIPSFVERFVERFPKASLSLVEGYSRSLYEQVLVGGLDFSILVNPAASPNLVIEPIATDNLYLIGLNPIGTSTSEVTLSELARIPLIMPHASTATRSLLEFEAARLGIMLTTALEIDSVRSIIELVERGIGYTVMPLNSLRPGDHPSLHWQRIVSPQIEVTLSMITPVKRPRTPLPMEAARLAKEILISLLKPSATAGAGPD</sequence>
<name>A0A4U1HD62_9BURK</name>
<comment type="similarity">
    <text evidence="1">Belongs to the LysR transcriptional regulatory family.</text>
</comment>
<keyword evidence="8" id="KW-1185">Reference proteome</keyword>
<dbReference type="SUPFAM" id="SSF53850">
    <property type="entry name" value="Periplasmic binding protein-like II"/>
    <property type="match status" value="1"/>
</dbReference>
<evidence type="ECO:0000256" key="2">
    <source>
        <dbReference type="ARBA" id="ARBA00023015"/>
    </source>
</evidence>
<evidence type="ECO:0000256" key="1">
    <source>
        <dbReference type="ARBA" id="ARBA00009437"/>
    </source>
</evidence>
<dbReference type="PRINTS" id="PR00039">
    <property type="entry name" value="HTHLYSR"/>
</dbReference>
<evidence type="ECO:0000313" key="8">
    <source>
        <dbReference type="Proteomes" id="UP000305539"/>
    </source>
</evidence>